<dbReference type="SUPFAM" id="SSF55136">
    <property type="entry name" value="Probable bacterial effector-binding domain"/>
    <property type="match status" value="1"/>
</dbReference>
<evidence type="ECO:0000256" key="1">
    <source>
        <dbReference type="ARBA" id="ARBA00023015"/>
    </source>
</evidence>
<dbReference type="EMBL" id="FQXR01000011">
    <property type="protein sequence ID" value="SHI11157.1"/>
    <property type="molecule type" value="Genomic_DNA"/>
</dbReference>
<dbReference type="SMART" id="SM00871">
    <property type="entry name" value="AraC_E_bind"/>
    <property type="match status" value="1"/>
</dbReference>
<dbReference type="GO" id="GO:0043565">
    <property type="term" value="F:sequence-specific DNA binding"/>
    <property type="evidence" value="ECO:0007669"/>
    <property type="project" value="InterPro"/>
</dbReference>
<dbReference type="PRINTS" id="PR00032">
    <property type="entry name" value="HTHARAC"/>
</dbReference>
<sequence>MDWLKNLSDAIDYIEENLDGEISYDECANIACCSTFYFQRMFSYIAGISLSEYIRRRRMTQAGFELQRTNEKIIDIALKYGYSSPTSFTRAFKGVHNITPSSAKKKGAVLNAYPRIKFSINIMGDEPMPYYIEEKKEIRLVGIRTPLIEDIDSNQRKVPLFWEETLKSNIFEKICSLNNKKPKGIFGVSVYKNPKDIHYYIGVPTDKPTPTGMYECFIPKSNWVVFENEGNFKKDIQKVFRRFYTEWLPFSGYEYGWLPDVEVYTILKDSSTTGHSEVWISINKKES</sequence>
<dbReference type="Pfam" id="PF12833">
    <property type="entry name" value="HTH_18"/>
    <property type="match status" value="1"/>
</dbReference>
<proteinExistence type="predicted"/>
<evidence type="ECO:0000256" key="2">
    <source>
        <dbReference type="ARBA" id="ARBA00023125"/>
    </source>
</evidence>
<dbReference type="InterPro" id="IPR029441">
    <property type="entry name" value="Cass2"/>
</dbReference>
<dbReference type="RefSeq" id="WP_072744832.1">
    <property type="nucleotide sequence ID" value="NZ_FQXR01000011.1"/>
</dbReference>
<protein>
    <submittedName>
        <fullName evidence="5">AraC family transcriptional regulator</fullName>
    </submittedName>
</protein>
<dbReference type="PANTHER" id="PTHR47504">
    <property type="entry name" value="RIGHT ORIGIN-BINDING PROTEIN"/>
    <property type="match status" value="1"/>
</dbReference>
<dbReference type="Pfam" id="PF14526">
    <property type="entry name" value="Cass2"/>
    <property type="match status" value="1"/>
</dbReference>
<reference evidence="5 6" key="1">
    <citation type="submission" date="2016-11" db="EMBL/GenBank/DDBJ databases">
        <authorList>
            <person name="Jaros S."/>
            <person name="Januszkiewicz K."/>
            <person name="Wedrychowicz H."/>
        </authorList>
    </citation>
    <scope>NUCLEOTIDE SEQUENCE [LARGE SCALE GENOMIC DNA]</scope>
    <source>
        <strain evidence="5 6">DSM 13106</strain>
    </source>
</reference>
<dbReference type="SUPFAM" id="SSF46689">
    <property type="entry name" value="Homeodomain-like"/>
    <property type="match status" value="2"/>
</dbReference>
<dbReference type="InterPro" id="IPR010499">
    <property type="entry name" value="AraC_E-bd"/>
</dbReference>
<accession>A0A1M5YGI8</accession>
<evidence type="ECO:0000313" key="5">
    <source>
        <dbReference type="EMBL" id="SHI11157.1"/>
    </source>
</evidence>
<dbReference type="InterPro" id="IPR020449">
    <property type="entry name" value="Tscrpt_reg_AraC-type_HTH"/>
</dbReference>
<dbReference type="SMART" id="SM00342">
    <property type="entry name" value="HTH_ARAC"/>
    <property type="match status" value="1"/>
</dbReference>
<keyword evidence="2" id="KW-0238">DNA-binding</keyword>
<evidence type="ECO:0000313" key="6">
    <source>
        <dbReference type="Proteomes" id="UP000184389"/>
    </source>
</evidence>
<keyword evidence="1" id="KW-0805">Transcription regulation</keyword>
<dbReference type="AlphaFoldDB" id="A0A1M5YGI8"/>
<keyword evidence="3" id="KW-0804">Transcription</keyword>
<evidence type="ECO:0000259" key="4">
    <source>
        <dbReference type="PROSITE" id="PS01124"/>
    </source>
</evidence>
<dbReference type="InterPro" id="IPR018060">
    <property type="entry name" value="HTH_AraC"/>
</dbReference>
<dbReference type="Proteomes" id="UP000184389">
    <property type="component" value="Unassembled WGS sequence"/>
</dbReference>
<dbReference type="InterPro" id="IPR009057">
    <property type="entry name" value="Homeodomain-like_sf"/>
</dbReference>
<dbReference type="Gene3D" id="3.20.80.10">
    <property type="entry name" value="Regulatory factor, effector binding domain"/>
    <property type="match status" value="1"/>
</dbReference>
<dbReference type="InterPro" id="IPR011256">
    <property type="entry name" value="Reg_factor_effector_dom_sf"/>
</dbReference>
<feature type="domain" description="HTH araC/xylS-type" evidence="4">
    <location>
        <begin position="8"/>
        <end position="106"/>
    </location>
</feature>
<dbReference type="GO" id="GO:0003700">
    <property type="term" value="F:DNA-binding transcription factor activity"/>
    <property type="evidence" value="ECO:0007669"/>
    <property type="project" value="InterPro"/>
</dbReference>
<dbReference type="Gene3D" id="1.10.10.60">
    <property type="entry name" value="Homeodomain-like"/>
    <property type="match status" value="2"/>
</dbReference>
<organism evidence="5 6">
    <name type="scientific">Sporanaerobacter acetigenes DSM 13106</name>
    <dbReference type="NCBI Taxonomy" id="1123281"/>
    <lineage>
        <taxon>Bacteria</taxon>
        <taxon>Bacillati</taxon>
        <taxon>Bacillota</taxon>
        <taxon>Tissierellia</taxon>
        <taxon>Tissierellales</taxon>
        <taxon>Sporanaerobacteraceae</taxon>
        <taxon>Sporanaerobacter</taxon>
    </lineage>
</organism>
<dbReference type="PANTHER" id="PTHR47504:SF5">
    <property type="entry name" value="RIGHT ORIGIN-BINDING PROTEIN"/>
    <property type="match status" value="1"/>
</dbReference>
<dbReference type="InterPro" id="IPR050959">
    <property type="entry name" value="MarA-like"/>
</dbReference>
<gene>
    <name evidence="5" type="ORF">SAMN02745180_02190</name>
</gene>
<dbReference type="OrthoDB" id="9801123at2"/>
<dbReference type="PROSITE" id="PS01124">
    <property type="entry name" value="HTH_ARAC_FAMILY_2"/>
    <property type="match status" value="1"/>
</dbReference>
<evidence type="ECO:0000256" key="3">
    <source>
        <dbReference type="ARBA" id="ARBA00023163"/>
    </source>
</evidence>
<keyword evidence="6" id="KW-1185">Reference proteome</keyword>
<dbReference type="STRING" id="1123281.SAMN02745180_02190"/>
<name>A0A1M5YGI8_9FIRM</name>